<feature type="region of interest" description="Disordered" evidence="3">
    <location>
        <begin position="95"/>
        <end position="124"/>
    </location>
</feature>
<feature type="region of interest" description="Disordered" evidence="3">
    <location>
        <begin position="189"/>
        <end position="238"/>
    </location>
</feature>
<dbReference type="EMBL" id="NPIC01000009">
    <property type="protein sequence ID" value="RDL33000.1"/>
    <property type="molecule type" value="Genomic_DNA"/>
</dbReference>
<sequence length="785" mass="86424">MQYVRSISGSVSKTWNSINPATLSGAIDVIVVEQEDGSLACSPFHVRFGKFSLLRPYEKKVEFQVNDVKQDYAMKLGEGGEAFFVFETTDDIPESMQTSPLVSPASSPPLEPEGSNGSNLSEPDFLDLDVNGKARAGSVTRPRVLSTAIRPHSNPNVLTPPFPQEYPDGRPISGDWSGVAVGRSNTDDLLSTSLQTTGSEGTEIDRQTRSLTPTLPVHDSRSDSFTERSQSPPRPPTREAIERAMTLSNRLSASNIPTQVTDSGDLMLDMTGYKSSDDDALRAEIIARKILSEELEGNYDIGALIGADEHGNLWIYSSEEAKEAANQRAAMAGIPNSSVLHHDAASDPGYHSDGNSDTTTTPMVPSHHRAKSDIGLETPPNTPPGAGDPNRNYAKTLRLTSDQLKALGLQPGPNPMSFTVNRATCQANMYLWRYDVPVVISDIDGTITKSDALGHVLNMIGRDWTHIGVAKLYTEIVNNGYNIMYLTSRSVGQADTTRAYLKGVMQEDYRLPKGPTIMSPDRTLSALRREIYLRKPEVFKMACLRDIKNLFGPSRTPFYAGFGNRLTDALSYRSVSIPSNRIFTINSNAEVSLDLLSLNKLRYSYVNMREVVDHYFPSVNMLVKGGGEEYTDFTYWRDPVLEIDEFSASESGLTDDEDNDEDNGSDDDEDGNDELGDSYISRDSVDEGDYYNGLEESMMSGSGDDEDNEMLIDSILEAEDAEYEHDDEDGHKCDIQVEETPQGIDHEDSENHHASESSKADVDAEVITGMKDLRVEQEGTGDERV</sequence>
<dbReference type="Pfam" id="PF24565">
    <property type="entry name" value="Ned1_M"/>
    <property type="match status" value="1"/>
</dbReference>
<dbReference type="OrthoDB" id="4567at2759"/>
<dbReference type="GO" id="GO:0005634">
    <property type="term" value="C:nucleus"/>
    <property type="evidence" value="ECO:0007669"/>
    <property type="project" value="UniProtKB-ARBA"/>
</dbReference>
<proteinExistence type="inferred from homology"/>
<dbReference type="GeneID" id="43601288"/>
<dbReference type="SMART" id="SM00775">
    <property type="entry name" value="LNS2"/>
    <property type="match status" value="1"/>
</dbReference>
<dbReference type="Pfam" id="PF08235">
    <property type="entry name" value="LNS2"/>
    <property type="match status" value="1"/>
</dbReference>
<feature type="compositionally biased region" description="Acidic residues" evidence="3">
    <location>
        <begin position="703"/>
        <end position="727"/>
    </location>
</feature>
<dbReference type="InterPro" id="IPR013209">
    <property type="entry name" value="LNS2"/>
</dbReference>
<evidence type="ECO:0000313" key="5">
    <source>
        <dbReference type="EMBL" id="RDL33000.1"/>
    </source>
</evidence>
<comment type="similarity">
    <text evidence="1">Belongs to the lipin family.</text>
</comment>
<dbReference type="InterPro" id="IPR031315">
    <property type="entry name" value="LNS2/PITP"/>
</dbReference>
<dbReference type="AlphaFoldDB" id="A0A370TEC6"/>
<dbReference type="RefSeq" id="XP_031866493.1">
    <property type="nucleotide sequence ID" value="XM_032017062.1"/>
</dbReference>
<dbReference type="SUPFAM" id="SSF56784">
    <property type="entry name" value="HAD-like"/>
    <property type="match status" value="1"/>
</dbReference>
<dbReference type="Proteomes" id="UP000254866">
    <property type="component" value="Unassembled WGS sequence"/>
</dbReference>
<accession>A0A370TEC6</accession>
<name>A0A370TEC6_9HELO</name>
<feature type="compositionally biased region" description="Polar residues" evidence="3">
    <location>
        <begin position="353"/>
        <end position="363"/>
    </location>
</feature>
<dbReference type="PANTHER" id="PTHR12181">
    <property type="entry name" value="LIPIN"/>
    <property type="match status" value="1"/>
</dbReference>
<feature type="region of interest" description="Disordered" evidence="3">
    <location>
        <begin position="339"/>
        <end position="391"/>
    </location>
</feature>
<dbReference type="InterPro" id="IPR023214">
    <property type="entry name" value="HAD_sf"/>
</dbReference>
<protein>
    <submittedName>
        <fullName evidence="5">HAD-like protein</fullName>
    </submittedName>
</protein>
<dbReference type="InterPro" id="IPR057124">
    <property type="entry name" value="Ned1-like_M"/>
</dbReference>
<evidence type="ECO:0000256" key="3">
    <source>
        <dbReference type="SAM" id="MobiDB-lite"/>
    </source>
</evidence>
<dbReference type="InterPro" id="IPR007651">
    <property type="entry name" value="Lipin_N"/>
</dbReference>
<dbReference type="InterPro" id="IPR036412">
    <property type="entry name" value="HAD-like_sf"/>
</dbReference>
<keyword evidence="2" id="KW-0597">Phosphoprotein</keyword>
<dbReference type="GO" id="GO:0009062">
    <property type="term" value="P:fatty acid catabolic process"/>
    <property type="evidence" value="ECO:0007669"/>
    <property type="project" value="TreeGrafter"/>
</dbReference>
<dbReference type="InterPro" id="IPR026058">
    <property type="entry name" value="LIPIN"/>
</dbReference>
<evidence type="ECO:0000259" key="4">
    <source>
        <dbReference type="SMART" id="SM00775"/>
    </source>
</evidence>
<evidence type="ECO:0000313" key="6">
    <source>
        <dbReference type="Proteomes" id="UP000254866"/>
    </source>
</evidence>
<feature type="compositionally biased region" description="Basic and acidic residues" evidence="3">
    <location>
        <begin position="771"/>
        <end position="785"/>
    </location>
</feature>
<dbReference type="STRING" id="2656787.A0A370TEC6"/>
<dbReference type="GO" id="GO:0019432">
    <property type="term" value="P:triglyceride biosynthetic process"/>
    <property type="evidence" value="ECO:0007669"/>
    <property type="project" value="TreeGrafter"/>
</dbReference>
<evidence type="ECO:0000256" key="2">
    <source>
        <dbReference type="ARBA" id="ARBA00022553"/>
    </source>
</evidence>
<evidence type="ECO:0000256" key="1">
    <source>
        <dbReference type="ARBA" id="ARBA00005476"/>
    </source>
</evidence>
<feature type="region of interest" description="Disordered" evidence="3">
    <location>
        <begin position="648"/>
        <end position="785"/>
    </location>
</feature>
<comment type="caution">
    <text evidence="5">The sequence shown here is derived from an EMBL/GenBank/DDBJ whole genome shotgun (WGS) entry which is preliminary data.</text>
</comment>
<dbReference type="Pfam" id="PF04571">
    <property type="entry name" value="Lipin_N"/>
    <property type="match status" value="1"/>
</dbReference>
<gene>
    <name evidence="5" type="ORF">BP5553_08439</name>
</gene>
<dbReference type="Gene3D" id="3.40.50.1000">
    <property type="entry name" value="HAD superfamily/HAD-like"/>
    <property type="match status" value="1"/>
</dbReference>
<feature type="compositionally biased region" description="Basic and acidic residues" evidence="3">
    <location>
        <begin position="744"/>
        <end position="762"/>
    </location>
</feature>
<organism evidence="5 6">
    <name type="scientific">Venustampulla echinocandica</name>
    <dbReference type="NCBI Taxonomy" id="2656787"/>
    <lineage>
        <taxon>Eukaryota</taxon>
        <taxon>Fungi</taxon>
        <taxon>Dikarya</taxon>
        <taxon>Ascomycota</taxon>
        <taxon>Pezizomycotina</taxon>
        <taxon>Leotiomycetes</taxon>
        <taxon>Helotiales</taxon>
        <taxon>Pleuroascaceae</taxon>
        <taxon>Venustampulla</taxon>
    </lineage>
</organism>
<dbReference type="GO" id="GO:0008195">
    <property type="term" value="F:phosphatidate phosphatase activity"/>
    <property type="evidence" value="ECO:0007669"/>
    <property type="project" value="TreeGrafter"/>
</dbReference>
<reference evidence="5 6" key="1">
    <citation type="journal article" date="2018" name="IMA Fungus">
        <title>IMA Genome-F 9: Draft genome sequence of Annulohypoxylon stygium, Aspergillus mulundensis, Berkeleyomyces basicola (syn. Thielaviopsis basicola), Ceratocystis smalleyi, two Cercospora beticola strains, Coleophoma cylindrospora, Fusarium fracticaudum, Phialophora cf. hyalina, and Morchella septimelata.</title>
        <authorList>
            <person name="Wingfield B.D."/>
            <person name="Bills G.F."/>
            <person name="Dong Y."/>
            <person name="Huang W."/>
            <person name="Nel W.J."/>
            <person name="Swalarsk-Parry B.S."/>
            <person name="Vaghefi N."/>
            <person name="Wilken P.M."/>
            <person name="An Z."/>
            <person name="de Beer Z.W."/>
            <person name="De Vos L."/>
            <person name="Chen L."/>
            <person name="Duong T.A."/>
            <person name="Gao Y."/>
            <person name="Hammerbacher A."/>
            <person name="Kikkert J.R."/>
            <person name="Li Y."/>
            <person name="Li H."/>
            <person name="Li K."/>
            <person name="Li Q."/>
            <person name="Liu X."/>
            <person name="Ma X."/>
            <person name="Naidoo K."/>
            <person name="Pethybridge S.J."/>
            <person name="Sun J."/>
            <person name="Steenkamp E.T."/>
            <person name="van der Nest M.A."/>
            <person name="van Wyk S."/>
            <person name="Wingfield M.J."/>
            <person name="Xiong C."/>
            <person name="Yue Q."/>
            <person name="Zhang X."/>
        </authorList>
    </citation>
    <scope>NUCLEOTIDE SEQUENCE [LARGE SCALE GENOMIC DNA]</scope>
    <source>
        <strain evidence="5 6">BP 5553</strain>
    </source>
</reference>
<dbReference type="FunFam" id="3.40.50.1000:FF:000063">
    <property type="entry name" value="Nuclear elongation and deformation protein"/>
    <property type="match status" value="1"/>
</dbReference>
<feature type="compositionally biased region" description="Low complexity" evidence="3">
    <location>
        <begin position="189"/>
        <end position="201"/>
    </location>
</feature>
<feature type="domain" description="LNS2/PITP" evidence="4">
    <location>
        <begin position="438"/>
        <end position="594"/>
    </location>
</feature>
<feature type="compositionally biased region" description="Acidic residues" evidence="3">
    <location>
        <begin position="648"/>
        <end position="676"/>
    </location>
</feature>
<dbReference type="PANTHER" id="PTHR12181:SF12">
    <property type="entry name" value="PHOSPHATIDATE PHOSPHATASE"/>
    <property type="match status" value="1"/>
</dbReference>
<keyword evidence="6" id="KW-1185">Reference proteome</keyword>